<dbReference type="Gene3D" id="1.10.760.10">
    <property type="entry name" value="Cytochrome c-like domain"/>
    <property type="match status" value="1"/>
</dbReference>
<evidence type="ECO:0000259" key="6">
    <source>
        <dbReference type="PROSITE" id="PS51007"/>
    </source>
</evidence>
<sequence length="169" mass="17392">MSTIAFVAAFVVLGLGTLLFAMSGGKGGVGTVLHSQSRGSRRFATFAFVVSLLVLGVAVPAAVIASDKDNDDIPHAGITNLTANEKHGQELFGRRCGLCHTLKAANAVAQVGPNLDQLAPNKQFVLDAINKGRANGNGQMPAQIYTGQDAEDVAEFVAKSVGTDKPSGG</sequence>
<dbReference type="GO" id="GO:0046872">
    <property type="term" value="F:metal ion binding"/>
    <property type="evidence" value="ECO:0007669"/>
    <property type="project" value="UniProtKB-KW"/>
</dbReference>
<dbReference type="AlphaFoldDB" id="A0A9X3MU13"/>
<feature type="domain" description="Cytochrome c" evidence="6">
    <location>
        <begin position="83"/>
        <end position="161"/>
    </location>
</feature>
<evidence type="ECO:0000256" key="2">
    <source>
        <dbReference type="ARBA" id="ARBA00022723"/>
    </source>
</evidence>
<dbReference type="Pfam" id="PF13442">
    <property type="entry name" value="Cytochrome_CBB3"/>
    <property type="match status" value="1"/>
</dbReference>
<evidence type="ECO:0000256" key="1">
    <source>
        <dbReference type="ARBA" id="ARBA00022617"/>
    </source>
</evidence>
<dbReference type="RefSeq" id="WP_270040437.1">
    <property type="nucleotide sequence ID" value="NZ_JAPDOD010000010.1"/>
</dbReference>
<dbReference type="SUPFAM" id="SSF46626">
    <property type="entry name" value="Cytochrome c"/>
    <property type="match status" value="1"/>
</dbReference>
<keyword evidence="5" id="KW-0472">Membrane</keyword>
<evidence type="ECO:0000256" key="5">
    <source>
        <dbReference type="SAM" id="Phobius"/>
    </source>
</evidence>
<feature type="transmembrane region" description="Helical" evidence="5">
    <location>
        <begin position="43"/>
        <end position="65"/>
    </location>
</feature>
<accession>A0A9X3MU13</accession>
<protein>
    <submittedName>
        <fullName evidence="7">Cytochrome c</fullName>
    </submittedName>
</protein>
<dbReference type="InterPro" id="IPR009056">
    <property type="entry name" value="Cyt_c-like_dom"/>
</dbReference>
<dbReference type="PROSITE" id="PS51007">
    <property type="entry name" value="CYTC"/>
    <property type="match status" value="1"/>
</dbReference>
<keyword evidence="8" id="KW-1185">Reference proteome</keyword>
<dbReference type="EMBL" id="JAPDOD010000010">
    <property type="protein sequence ID" value="MDA0161240.1"/>
    <property type="molecule type" value="Genomic_DNA"/>
</dbReference>
<keyword evidence="1 4" id="KW-0349">Heme</keyword>
<evidence type="ECO:0000313" key="8">
    <source>
        <dbReference type="Proteomes" id="UP001149140"/>
    </source>
</evidence>
<keyword evidence="5" id="KW-0812">Transmembrane</keyword>
<name>A0A9X3MU13_9ACTN</name>
<dbReference type="InterPro" id="IPR036909">
    <property type="entry name" value="Cyt_c-like_dom_sf"/>
</dbReference>
<dbReference type="GO" id="GO:0020037">
    <property type="term" value="F:heme binding"/>
    <property type="evidence" value="ECO:0007669"/>
    <property type="project" value="InterPro"/>
</dbReference>
<evidence type="ECO:0000256" key="3">
    <source>
        <dbReference type="ARBA" id="ARBA00023004"/>
    </source>
</evidence>
<keyword evidence="2 4" id="KW-0479">Metal-binding</keyword>
<evidence type="ECO:0000256" key="4">
    <source>
        <dbReference type="PROSITE-ProRule" id="PRU00433"/>
    </source>
</evidence>
<proteinExistence type="predicted"/>
<dbReference type="Proteomes" id="UP001149140">
    <property type="component" value="Unassembled WGS sequence"/>
</dbReference>
<dbReference type="GO" id="GO:0009055">
    <property type="term" value="F:electron transfer activity"/>
    <property type="evidence" value="ECO:0007669"/>
    <property type="project" value="InterPro"/>
</dbReference>
<keyword evidence="3 4" id="KW-0408">Iron</keyword>
<comment type="caution">
    <text evidence="7">The sequence shown here is derived from an EMBL/GenBank/DDBJ whole genome shotgun (WGS) entry which is preliminary data.</text>
</comment>
<reference evidence="7" key="1">
    <citation type="submission" date="2022-10" db="EMBL/GenBank/DDBJ databases">
        <title>The WGS of Solirubrobacter ginsenosidimutans DSM 21036.</title>
        <authorList>
            <person name="Jiang Z."/>
        </authorList>
    </citation>
    <scope>NUCLEOTIDE SEQUENCE</scope>
    <source>
        <strain evidence="7">DSM 21036</strain>
    </source>
</reference>
<evidence type="ECO:0000313" key="7">
    <source>
        <dbReference type="EMBL" id="MDA0161240.1"/>
    </source>
</evidence>
<gene>
    <name evidence="7" type="ORF">OM076_13255</name>
</gene>
<keyword evidence="5" id="KW-1133">Transmembrane helix</keyword>
<organism evidence="7 8">
    <name type="scientific">Solirubrobacter ginsenosidimutans</name>
    <dbReference type="NCBI Taxonomy" id="490573"/>
    <lineage>
        <taxon>Bacteria</taxon>
        <taxon>Bacillati</taxon>
        <taxon>Actinomycetota</taxon>
        <taxon>Thermoleophilia</taxon>
        <taxon>Solirubrobacterales</taxon>
        <taxon>Solirubrobacteraceae</taxon>
        <taxon>Solirubrobacter</taxon>
    </lineage>
</organism>